<name>A0ABD0UCP7_DENTH</name>
<gene>
    <name evidence="1" type="ORF">M5K25_021476</name>
</gene>
<evidence type="ECO:0000313" key="1">
    <source>
        <dbReference type="EMBL" id="KAL0910488.1"/>
    </source>
</evidence>
<sequence>MVRQNSGVEWWSGGGSAELWHRVAVWRWFGRTPASGGDPAVVRQNSGGGRGGVRRQERSPIFLLVPWA</sequence>
<dbReference type="Proteomes" id="UP001552299">
    <property type="component" value="Unassembled WGS sequence"/>
</dbReference>
<accession>A0ABD0UCP7</accession>
<organism evidence="1 2">
    <name type="scientific">Dendrobium thyrsiflorum</name>
    <name type="common">Pinecone-like raceme dendrobium</name>
    <name type="synonym">Orchid</name>
    <dbReference type="NCBI Taxonomy" id="117978"/>
    <lineage>
        <taxon>Eukaryota</taxon>
        <taxon>Viridiplantae</taxon>
        <taxon>Streptophyta</taxon>
        <taxon>Embryophyta</taxon>
        <taxon>Tracheophyta</taxon>
        <taxon>Spermatophyta</taxon>
        <taxon>Magnoliopsida</taxon>
        <taxon>Liliopsida</taxon>
        <taxon>Asparagales</taxon>
        <taxon>Orchidaceae</taxon>
        <taxon>Epidendroideae</taxon>
        <taxon>Malaxideae</taxon>
        <taxon>Dendrobiinae</taxon>
        <taxon>Dendrobium</taxon>
    </lineage>
</organism>
<proteinExistence type="predicted"/>
<comment type="caution">
    <text evidence="1">The sequence shown here is derived from an EMBL/GenBank/DDBJ whole genome shotgun (WGS) entry which is preliminary data.</text>
</comment>
<protein>
    <submittedName>
        <fullName evidence="1">Uncharacterized protein</fullName>
    </submittedName>
</protein>
<reference evidence="1 2" key="1">
    <citation type="journal article" date="2024" name="Plant Biotechnol. J.">
        <title>Dendrobium thyrsiflorum genome and its molecular insights into genes involved in important horticultural traits.</title>
        <authorList>
            <person name="Chen B."/>
            <person name="Wang J.Y."/>
            <person name="Zheng P.J."/>
            <person name="Li K.L."/>
            <person name="Liang Y.M."/>
            <person name="Chen X.F."/>
            <person name="Zhang C."/>
            <person name="Zhao X."/>
            <person name="He X."/>
            <person name="Zhang G.Q."/>
            <person name="Liu Z.J."/>
            <person name="Xu Q."/>
        </authorList>
    </citation>
    <scope>NUCLEOTIDE SEQUENCE [LARGE SCALE GENOMIC DNA]</scope>
    <source>
        <strain evidence="1">GZMU011</strain>
    </source>
</reference>
<evidence type="ECO:0000313" key="2">
    <source>
        <dbReference type="Proteomes" id="UP001552299"/>
    </source>
</evidence>
<dbReference type="AlphaFoldDB" id="A0ABD0UCP7"/>
<keyword evidence="2" id="KW-1185">Reference proteome</keyword>
<dbReference type="EMBL" id="JANQDX010000016">
    <property type="protein sequence ID" value="KAL0910488.1"/>
    <property type="molecule type" value="Genomic_DNA"/>
</dbReference>